<organism evidence="2 3">
    <name type="scientific">Halobellus clavatus</name>
    <dbReference type="NCBI Taxonomy" id="660517"/>
    <lineage>
        <taxon>Archaea</taxon>
        <taxon>Methanobacteriati</taxon>
        <taxon>Methanobacteriota</taxon>
        <taxon>Stenosarchaea group</taxon>
        <taxon>Halobacteria</taxon>
        <taxon>Halobacteriales</taxon>
        <taxon>Haloferacaceae</taxon>
        <taxon>Halobellus</taxon>
    </lineage>
</organism>
<feature type="transmembrane region" description="Helical" evidence="1">
    <location>
        <begin position="62"/>
        <end position="86"/>
    </location>
</feature>
<dbReference type="STRING" id="660517.SAMN04487946_101695"/>
<evidence type="ECO:0000313" key="2">
    <source>
        <dbReference type="EMBL" id="SDX68257.1"/>
    </source>
</evidence>
<feature type="transmembrane region" description="Helical" evidence="1">
    <location>
        <begin position="106"/>
        <end position="130"/>
    </location>
</feature>
<keyword evidence="1" id="KW-1133">Transmembrane helix</keyword>
<proteinExistence type="predicted"/>
<keyword evidence="3" id="KW-1185">Reference proteome</keyword>
<dbReference type="EMBL" id="FNPB01000001">
    <property type="protein sequence ID" value="SDX68257.1"/>
    <property type="molecule type" value="Genomic_DNA"/>
</dbReference>
<dbReference type="Proteomes" id="UP000199170">
    <property type="component" value="Unassembled WGS sequence"/>
</dbReference>
<sequence>MTVSRPSSDRLRVGLDAAVREFVREPINVALLVVLPPVVITSYESMLSAFPRLPYMTTDPGALGATAGTLFVAAFLPAVIGLFQVISAQRADERLSLAGFPELALFVSRLGAVCLATLLTAALSLGVLATTTEVESLALGFLTLAFVGGLYGLIGMLIGTVLPRELEGSLVLIFVVDVDEALASGVIATDAAATKLFPLHYPHEVFQAAVDGTAPAASDVLAAATYGAIVLVATFLVYTALAATGGGGG</sequence>
<feature type="transmembrane region" description="Helical" evidence="1">
    <location>
        <begin position="137"/>
        <end position="162"/>
    </location>
</feature>
<gene>
    <name evidence="2" type="ORF">SAMN04487946_101695</name>
</gene>
<feature type="transmembrane region" description="Helical" evidence="1">
    <location>
        <begin position="29"/>
        <end position="50"/>
    </location>
</feature>
<accession>A0A1H3DPH8</accession>
<evidence type="ECO:0008006" key="4">
    <source>
        <dbReference type="Google" id="ProtNLM"/>
    </source>
</evidence>
<name>A0A1H3DPH8_9EURY</name>
<protein>
    <recommendedName>
        <fullName evidence="4">ABC-2 type transport system permease protein</fullName>
    </recommendedName>
</protein>
<evidence type="ECO:0000313" key="3">
    <source>
        <dbReference type="Proteomes" id="UP000199170"/>
    </source>
</evidence>
<dbReference type="AlphaFoldDB" id="A0A1H3DPH8"/>
<feature type="transmembrane region" description="Helical" evidence="1">
    <location>
        <begin position="220"/>
        <end position="243"/>
    </location>
</feature>
<keyword evidence="1" id="KW-0472">Membrane</keyword>
<reference evidence="3" key="1">
    <citation type="submission" date="2016-10" db="EMBL/GenBank/DDBJ databases">
        <authorList>
            <person name="Varghese N."/>
            <person name="Submissions S."/>
        </authorList>
    </citation>
    <scope>NUCLEOTIDE SEQUENCE [LARGE SCALE GENOMIC DNA]</scope>
    <source>
        <strain evidence="3">CGMCC 1.10118</strain>
    </source>
</reference>
<evidence type="ECO:0000256" key="1">
    <source>
        <dbReference type="SAM" id="Phobius"/>
    </source>
</evidence>
<dbReference type="RefSeq" id="WP_089765140.1">
    <property type="nucleotide sequence ID" value="NZ_FNPB01000001.1"/>
</dbReference>
<keyword evidence="1" id="KW-0812">Transmembrane</keyword>
<dbReference type="OrthoDB" id="271736at2157"/>